<dbReference type="InterPro" id="IPR036691">
    <property type="entry name" value="Endo/exonu/phosph_ase_sf"/>
</dbReference>
<sequence length="185" mass="20940">MVDYSVFRNDRNDLNSDHSKGGGVLIAIHNRFCPNVLTLSNVSLECLAVSFQSRNYKIIIVAIYITPYSSVDVYKCQCAEIENLRLIFSYYTFIIVGDFNLPGINWSNQYHAILSGRATDKSNVLAETFAYEQFFQPNFIPNYRNNILDLVISNNNTLKVSKCSFPLISVDVAHPPLQINGPNFV</sequence>
<dbReference type="InterPro" id="IPR005135">
    <property type="entry name" value="Endo/exonuclease/phosphatase"/>
</dbReference>
<protein>
    <recommendedName>
        <fullName evidence="1">Endonuclease/exonuclease/phosphatase domain-containing protein</fullName>
    </recommendedName>
</protein>
<proteinExistence type="predicted"/>
<keyword evidence="3" id="KW-1185">Reference proteome</keyword>
<feature type="domain" description="Endonuclease/exonuclease/phosphatase" evidence="1">
    <location>
        <begin position="58"/>
        <end position="165"/>
    </location>
</feature>
<dbReference type="SUPFAM" id="SSF56219">
    <property type="entry name" value="DNase I-like"/>
    <property type="match status" value="1"/>
</dbReference>
<dbReference type="Gene3D" id="3.60.10.10">
    <property type="entry name" value="Endonuclease/exonuclease/phosphatase"/>
    <property type="match status" value="1"/>
</dbReference>
<gene>
    <name evidence="2" type="ORF">MEUPH1_LOCUS12426</name>
</gene>
<accession>A0AAV0WLB1</accession>
<dbReference type="Proteomes" id="UP001160148">
    <property type="component" value="Unassembled WGS sequence"/>
</dbReference>
<comment type="caution">
    <text evidence="2">The sequence shown here is derived from an EMBL/GenBank/DDBJ whole genome shotgun (WGS) entry which is preliminary data.</text>
</comment>
<dbReference type="EMBL" id="CARXXK010000002">
    <property type="protein sequence ID" value="CAI6356720.1"/>
    <property type="molecule type" value="Genomic_DNA"/>
</dbReference>
<evidence type="ECO:0000313" key="2">
    <source>
        <dbReference type="EMBL" id="CAI6356720.1"/>
    </source>
</evidence>
<name>A0AAV0WLB1_9HEMI</name>
<reference evidence="2 3" key="1">
    <citation type="submission" date="2023-01" db="EMBL/GenBank/DDBJ databases">
        <authorList>
            <person name="Whitehead M."/>
        </authorList>
    </citation>
    <scope>NUCLEOTIDE SEQUENCE [LARGE SCALE GENOMIC DNA]</scope>
</reference>
<organism evidence="2 3">
    <name type="scientific">Macrosiphum euphorbiae</name>
    <name type="common">potato aphid</name>
    <dbReference type="NCBI Taxonomy" id="13131"/>
    <lineage>
        <taxon>Eukaryota</taxon>
        <taxon>Metazoa</taxon>
        <taxon>Ecdysozoa</taxon>
        <taxon>Arthropoda</taxon>
        <taxon>Hexapoda</taxon>
        <taxon>Insecta</taxon>
        <taxon>Pterygota</taxon>
        <taxon>Neoptera</taxon>
        <taxon>Paraneoptera</taxon>
        <taxon>Hemiptera</taxon>
        <taxon>Sternorrhyncha</taxon>
        <taxon>Aphidomorpha</taxon>
        <taxon>Aphidoidea</taxon>
        <taxon>Aphididae</taxon>
        <taxon>Macrosiphini</taxon>
        <taxon>Macrosiphum</taxon>
    </lineage>
</organism>
<evidence type="ECO:0000259" key="1">
    <source>
        <dbReference type="Pfam" id="PF14529"/>
    </source>
</evidence>
<dbReference type="Pfam" id="PF14529">
    <property type="entry name" value="Exo_endo_phos_2"/>
    <property type="match status" value="1"/>
</dbReference>
<dbReference type="AlphaFoldDB" id="A0AAV0WLB1"/>
<evidence type="ECO:0000313" key="3">
    <source>
        <dbReference type="Proteomes" id="UP001160148"/>
    </source>
</evidence>
<dbReference type="GO" id="GO:0003824">
    <property type="term" value="F:catalytic activity"/>
    <property type="evidence" value="ECO:0007669"/>
    <property type="project" value="InterPro"/>
</dbReference>